<dbReference type="Pfam" id="PF00034">
    <property type="entry name" value="Cytochrom_C"/>
    <property type="match status" value="1"/>
</dbReference>
<keyword evidence="6" id="KW-0186">Copper</keyword>
<dbReference type="GO" id="GO:0009055">
    <property type="term" value="F:electron transfer activity"/>
    <property type="evidence" value="ECO:0007669"/>
    <property type="project" value="InterPro"/>
</dbReference>
<organism evidence="9 10">
    <name type="scientific">Solirubrobacter phytolaccae</name>
    <dbReference type="NCBI Taxonomy" id="1404360"/>
    <lineage>
        <taxon>Bacteria</taxon>
        <taxon>Bacillati</taxon>
        <taxon>Actinomycetota</taxon>
        <taxon>Thermoleophilia</taxon>
        <taxon>Solirubrobacterales</taxon>
        <taxon>Solirubrobacteraceae</taxon>
        <taxon>Solirubrobacter</taxon>
    </lineage>
</organism>
<dbReference type="CDD" id="cd00920">
    <property type="entry name" value="Cupredoxin"/>
    <property type="match status" value="1"/>
</dbReference>
<dbReference type="Gene3D" id="1.10.760.10">
    <property type="entry name" value="Cytochrome c-like domain"/>
    <property type="match status" value="1"/>
</dbReference>
<keyword evidence="4" id="KW-0249">Electron transport</keyword>
<evidence type="ECO:0000259" key="8">
    <source>
        <dbReference type="PROSITE" id="PS51007"/>
    </source>
</evidence>
<keyword evidence="2 7" id="KW-0349">Heme</keyword>
<dbReference type="InterPro" id="IPR036909">
    <property type="entry name" value="Cyt_c-like_dom_sf"/>
</dbReference>
<evidence type="ECO:0000256" key="3">
    <source>
        <dbReference type="ARBA" id="ARBA00022723"/>
    </source>
</evidence>
<dbReference type="PROSITE" id="PS51257">
    <property type="entry name" value="PROKAR_LIPOPROTEIN"/>
    <property type="match status" value="1"/>
</dbReference>
<accession>A0A9X3S6G8</accession>
<dbReference type="Pfam" id="PF00127">
    <property type="entry name" value="Copper-bind"/>
    <property type="match status" value="1"/>
</dbReference>
<keyword evidence="3 7" id="KW-0479">Metal-binding</keyword>
<dbReference type="Proteomes" id="UP001147653">
    <property type="component" value="Unassembled WGS sequence"/>
</dbReference>
<evidence type="ECO:0000256" key="1">
    <source>
        <dbReference type="ARBA" id="ARBA00022448"/>
    </source>
</evidence>
<dbReference type="InterPro" id="IPR008972">
    <property type="entry name" value="Cupredoxin"/>
</dbReference>
<dbReference type="InterPro" id="IPR009056">
    <property type="entry name" value="Cyt_c-like_dom"/>
</dbReference>
<dbReference type="InterPro" id="IPR000923">
    <property type="entry name" value="BlueCu_1"/>
</dbReference>
<evidence type="ECO:0000256" key="6">
    <source>
        <dbReference type="ARBA" id="ARBA00023008"/>
    </source>
</evidence>
<dbReference type="SUPFAM" id="SSF46626">
    <property type="entry name" value="Cytochrome c"/>
    <property type="match status" value="1"/>
</dbReference>
<gene>
    <name evidence="9" type="ORF">OJ997_06300</name>
</gene>
<reference evidence="9" key="1">
    <citation type="submission" date="2022-10" db="EMBL/GenBank/DDBJ databases">
        <title>The WGS of Solirubrobacter phytolaccae KCTC 29190.</title>
        <authorList>
            <person name="Jiang Z."/>
        </authorList>
    </citation>
    <scope>NUCLEOTIDE SEQUENCE</scope>
    <source>
        <strain evidence="9">KCTC 29190</strain>
    </source>
</reference>
<evidence type="ECO:0000256" key="2">
    <source>
        <dbReference type="ARBA" id="ARBA00022617"/>
    </source>
</evidence>
<keyword evidence="1" id="KW-0813">Transport</keyword>
<dbReference type="Gene3D" id="2.60.40.420">
    <property type="entry name" value="Cupredoxins - blue copper proteins"/>
    <property type="match status" value="1"/>
</dbReference>
<feature type="domain" description="Cytochrome c" evidence="8">
    <location>
        <begin position="28"/>
        <end position="127"/>
    </location>
</feature>
<dbReference type="PROSITE" id="PS00196">
    <property type="entry name" value="COPPER_BLUE"/>
    <property type="match status" value="1"/>
</dbReference>
<dbReference type="GO" id="GO:0005507">
    <property type="term" value="F:copper ion binding"/>
    <property type="evidence" value="ECO:0007669"/>
    <property type="project" value="InterPro"/>
</dbReference>
<evidence type="ECO:0000256" key="5">
    <source>
        <dbReference type="ARBA" id="ARBA00023004"/>
    </source>
</evidence>
<sequence>MRRELAWIVGVVSASSVLAGCQLKDSNANMVNGKQLFVQECAACHTLQRAGATGVSGPNLDAAFAQSKKDGLGESTIEGVIYGQILHPNKNPQLNTQKKGETTPQMPANLVTGQDAKDVAAYVAFAASKSGEDEGKLAGVGASKAEGTATAENGVLDIPVAASGLAYKFADAEAEAGNVKFTSENPQPVDHDIAVTGNGVDAKGEIVTNGGVSEFSADLQPGEYVFFCSVPGHREGGMEGKLTVK</sequence>
<keyword evidence="10" id="KW-1185">Reference proteome</keyword>
<dbReference type="EMBL" id="JAPDDP010000008">
    <property type="protein sequence ID" value="MDA0179899.1"/>
    <property type="molecule type" value="Genomic_DNA"/>
</dbReference>
<evidence type="ECO:0000256" key="4">
    <source>
        <dbReference type="ARBA" id="ARBA00022982"/>
    </source>
</evidence>
<comment type="caution">
    <text evidence="9">The sequence shown here is derived from an EMBL/GenBank/DDBJ whole genome shotgun (WGS) entry which is preliminary data.</text>
</comment>
<keyword evidence="5 7" id="KW-0408">Iron</keyword>
<dbReference type="SUPFAM" id="SSF49503">
    <property type="entry name" value="Cupredoxins"/>
    <property type="match status" value="1"/>
</dbReference>
<name>A0A9X3S6G8_9ACTN</name>
<dbReference type="PROSITE" id="PS51007">
    <property type="entry name" value="CYTC"/>
    <property type="match status" value="1"/>
</dbReference>
<dbReference type="GO" id="GO:0020037">
    <property type="term" value="F:heme binding"/>
    <property type="evidence" value="ECO:0007669"/>
    <property type="project" value="InterPro"/>
</dbReference>
<dbReference type="InterPro" id="IPR028871">
    <property type="entry name" value="BlueCu_1_BS"/>
</dbReference>
<evidence type="ECO:0000313" key="9">
    <source>
        <dbReference type="EMBL" id="MDA0179899.1"/>
    </source>
</evidence>
<evidence type="ECO:0000256" key="7">
    <source>
        <dbReference type="PROSITE-ProRule" id="PRU00433"/>
    </source>
</evidence>
<dbReference type="RefSeq" id="WP_270024209.1">
    <property type="nucleotide sequence ID" value="NZ_JAPDDP010000008.1"/>
</dbReference>
<dbReference type="PROSITE" id="PS00079">
    <property type="entry name" value="MULTICOPPER_OXIDASE1"/>
    <property type="match status" value="1"/>
</dbReference>
<evidence type="ECO:0000313" key="10">
    <source>
        <dbReference type="Proteomes" id="UP001147653"/>
    </source>
</evidence>
<dbReference type="AlphaFoldDB" id="A0A9X3S6G8"/>
<proteinExistence type="predicted"/>
<protein>
    <submittedName>
        <fullName evidence="9">C-type cytochrome</fullName>
    </submittedName>
</protein>
<dbReference type="InterPro" id="IPR033138">
    <property type="entry name" value="Cu_oxidase_CS"/>
</dbReference>